<evidence type="ECO:0000313" key="4">
    <source>
        <dbReference type="Proteomes" id="UP000272003"/>
    </source>
</evidence>
<dbReference type="EMBL" id="CP032626">
    <property type="protein sequence ID" value="AYF92861.1"/>
    <property type="molecule type" value="Genomic_DNA"/>
</dbReference>
<dbReference type="SUPFAM" id="SSF142338">
    <property type="entry name" value="CofD-like"/>
    <property type="match status" value="1"/>
</dbReference>
<comment type="similarity">
    <text evidence="2">Belongs to the gluconeogenesis factor family.</text>
</comment>
<dbReference type="InterPro" id="IPR002882">
    <property type="entry name" value="CofD"/>
</dbReference>
<accession>A0A387AU56</accession>
<dbReference type="GO" id="GO:0008360">
    <property type="term" value="P:regulation of cell shape"/>
    <property type="evidence" value="ECO:0007669"/>
    <property type="project" value="UniProtKB-UniRule"/>
</dbReference>
<dbReference type="AlphaFoldDB" id="A0A387AU56"/>
<dbReference type="Gene3D" id="3.40.50.10680">
    <property type="entry name" value="CofD-like domains"/>
    <property type="match status" value="1"/>
</dbReference>
<protein>
    <recommendedName>
        <fullName evidence="2">Putative gluconeogenesis factor</fullName>
    </recommendedName>
</protein>
<dbReference type="HAMAP" id="MF_00973">
    <property type="entry name" value="Gluconeogen_factor"/>
    <property type="match status" value="1"/>
</dbReference>
<evidence type="ECO:0000256" key="1">
    <source>
        <dbReference type="ARBA" id="ARBA00022490"/>
    </source>
</evidence>
<comment type="subcellular location">
    <subcellularLocation>
        <location evidence="2">Cytoplasm</location>
    </subcellularLocation>
</comment>
<keyword evidence="1 2" id="KW-0963">Cytoplasm</keyword>
<comment type="function">
    <text evidence="2">Required for morphogenesis under gluconeogenic growth conditions.</text>
</comment>
<proteinExistence type="inferred from homology"/>
<organism evidence="3 4">
    <name type="scientific">Apilactobacillus bombintestini</name>
    <dbReference type="NCBI Taxonomy" id="2419772"/>
    <lineage>
        <taxon>Bacteria</taxon>
        <taxon>Bacillati</taxon>
        <taxon>Bacillota</taxon>
        <taxon>Bacilli</taxon>
        <taxon>Lactobacillales</taxon>
        <taxon>Lactobacillaceae</taxon>
        <taxon>Apilactobacillus</taxon>
    </lineage>
</organism>
<dbReference type="CDD" id="cd07187">
    <property type="entry name" value="YvcK_like"/>
    <property type="match status" value="1"/>
</dbReference>
<dbReference type="GO" id="GO:0005737">
    <property type="term" value="C:cytoplasm"/>
    <property type="evidence" value="ECO:0007669"/>
    <property type="project" value="UniProtKB-SubCell"/>
</dbReference>
<keyword evidence="4" id="KW-1185">Reference proteome</keyword>
<dbReference type="OrthoDB" id="9783842at2"/>
<evidence type="ECO:0000313" key="3">
    <source>
        <dbReference type="EMBL" id="AYF92861.1"/>
    </source>
</evidence>
<dbReference type="PANTHER" id="PTHR30135:SF3">
    <property type="entry name" value="GLUCONEOGENESIS FACTOR-RELATED"/>
    <property type="match status" value="1"/>
</dbReference>
<dbReference type="KEGG" id="abom:D7I45_04950"/>
<dbReference type="Proteomes" id="UP000272003">
    <property type="component" value="Chromosome"/>
</dbReference>
<evidence type="ECO:0000256" key="2">
    <source>
        <dbReference type="HAMAP-Rule" id="MF_00973"/>
    </source>
</evidence>
<reference evidence="3 4" key="1">
    <citation type="submission" date="2018-09" db="EMBL/GenBank/DDBJ databases">
        <title>Genome sequencing of strain BHWM-4.</title>
        <authorList>
            <person name="Heo J."/>
            <person name="Kim S.-J."/>
            <person name="Kwon S.-W."/>
        </authorList>
    </citation>
    <scope>NUCLEOTIDE SEQUENCE [LARGE SCALE GENOMIC DNA]</scope>
    <source>
        <strain evidence="3 4">BHWM-4</strain>
    </source>
</reference>
<dbReference type="InterPro" id="IPR010119">
    <property type="entry name" value="Gluconeogen_factor"/>
</dbReference>
<dbReference type="Pfam" id="PF01933">
    <property type="entry name" value="CofD"/>
    <property type="match status" value="1"/>
</dbReference>
<dbReference type="NCBIfam" id="TIGR01826">
    <property type="entry name" value="CofD_related"/>
    <property type="match status" value="1"/>
</dbReference>
<gene>
    <name evidence="3" type="primary">yvcK</name>
    <name evidence="3" type="ORF">D7I45_04950</name>
</gene>
<dbReference type="GO" id="GO:0043743">
    <property type="term" value="F:LPPG:FO 2-phospho-L-lactate transferase activity"/>
    <property type="evidence" value="ECO:0007669"/>
    <property type="project" value="InterPro"/>
</dbReference>
<dbReference type="InterPro" id="IPR038136">
    <property type="entry name" value="CofD-like_dom_sf"/>
</dbReference>
<dbReference type="RefSeq" id="WP_120784626.1">
    <property type="nucleotide sequence ID" value="NZ_CP032626.1"/>
</dbReference>
<sequence length="329" mass="36345">MNKKDLSRKPQIVVIGGGTGLPVILNNLKQQDVEITAIVNVADDGGSSGRLSKGINAVPPGDIRNVLTSLSNLSKEELKLFQYRFKNNDSFLSGHSLGNLVIAALSEMKGDINTAVEFLSSMMKITGKVYPATNERLQLCAEFQDGTQMSGEYEITYADKKIKRVWVECFDKKSIPEADEQVIQAILNADEIVLGPGSLFTSILPNLMINNLGKAVIKSKAKIIYICNIMTQLGETDGFTDADHVAVLNRHMHCNFIDTVIVNTEPVPVEKIDYQKFNEICKPVKHDQLSLEKMGCNTIVGNFLQINNHGVFHNGRLVAEQLVDLLTRK</sequence>
<name>A0A387AU56_9LACO</name>
<dbReference type="PANTHER" id="PTHR30135">
    <property type="entry name" value="UNCHARACTERIZED PROTEIN YVCK-RELATED"/>
    <property type="match status" value="1"/>
</dbReference>